<proteinExistence type="predicted"/>
<dbReference type="HOGENOM" id="CLU_2197032_0_0_1"/>
<name>S8FDQ2_FOMSC</name>
<gene>
    <name evidence="1" type="ORF">FOMPIDRAFT_1053097</name>
</gene>
<dbReference type="EMBL" id="KE504186">
    <property type="protein sequence ID" value="EPS96599.1"/>
    <property type="molecule type" value="Genomic_DNA"/>
</dbReference>
<evidence type="ECO:0000313" key="2">
    <source>
        <dbReference type="Proteomes" id="UP000015241"/>
    </source>
</evidence>
<dbReference type="InParanoid" id="S8FDQ2"/>
<protein>
    <submittedName>
        <fullName evidence="1">Uncharacterized protein</fullName>
    </submittedName>
</protein>
<evidence type="ECO:0000313" key="1">
    <source>
        <dbReference type="EMBL" id="EPS96599.1"/>
    </source>
</evidence>
<reference evidence="1 2" key="1">
    <citation type="journal article" date="2012" name="Science">
        <title>The Paleozoic origin of enzymatic lignin decomposition reconstructed from 31 fungal genomes.</title>
        <authorList>
            <person name="Floudas D."/>
            <person name="Binder M."/>
            <person name="Riley R."/>
            <person name="Barry K."/>
            <person name="Blanchette R.A."/>
            <person name="Henrissat B."/>
            <person name="Martinez A.T."/>
            <person name="Otillar R."/>
            <person name="Spatafora J.W."/>
            <person name="Yadav J.S."/>
            <person name="Aerts A."/>
            <person name="Benoit I."/>
            <person name="Boyd A."/>
            <person name="Carlson A."/>
            <person name="Copeland A."/>
            <person name="Coutinho P.M."/>
            <person name="de Vries R.P."/>
            <person name="Ferreira P."/>
            <person name="Findley K."/>
            <person name="Foster B."/>
            <person name="Gaskell J."/>
            <person name="Glotzer D."/>
            <person name="Gorecki P."/>
            <person name="Heitman J."/>
            <person name="Hesse C."/>
            <person name="Hori C."/>
            <person name="Igarashi K."/>
            <person name="Jurgens J.A."/>
            <person name="Kallen N."/>
            <person name="Kersten P."/>
            <person name="Kohler A."/>
            <person name="Kuees U."/>
            <person name="Kumar T.K.A."/>
            <person name="Kuo A."/>
            <person name="LaButti K."/>
            <person name="Larrondo L.F."/>
            <person name="Lindquist E."/>
            <person name="Ling A."/>
            <person name="Lombard V."/>
            <person name="Lucas S."/>
            <person name="Lundell T."/>
            <person name="Martin R."/>
            <person name="McLaughlin D.J."/>
            <person name="Morgenstern I."/>
            <person name="Morin E."/>
            <person name="Murat C."/>
            <person name="Nagy L.G."/>
            <person name="Nolan M."/>
            <person name="Ohm R.A."/>
            <person name="Patyshakuliyeva A."/>
            <person name="Rokas A."/>
            <person name="Ruiz-Duenas F.J."/>
            <person name="Sabat G."/>
            <person name="Salamov A."/>
            <person name="Samejima M."/>
            <person name="Schmutz J."/>
            <person name="Slot J.C."/>
            <person name="St John F."/>
            <person name="Stenlid J."/>
            <person name="Sun H."/>
            <person name="Sun S."/>
            <person name="Syed K."/>
            <person name="Tsang A."/>
            <person name="Wiebenga A."/>
            <person name="Young D."/>
            <person name="Pisabarro A."/>
            <person name="Eastwood D.C."/>
            <person name="Martin F."/>
            <person name="Cullen D."/>
            <person name="Grigoriev I.V."/>
            <person name="Hibbett D.S."/>
        </authorList>
    </citation>
    <scope>NUCLEOTIDE SEQUENCE</scope>
    <source>
        <strain evidence="2">FP-58527</strain>
    </source>
</reference>
<keyword evidence="2" id="KW-1185">Reference proteome</keyword>
<dbReference type="AlphaFoldDB" id="S8FDQ2"/>
<sequence>MTRFIPKNRVRDILSDRQWKNFDAIQNGLPQVIVPGYKKPCYLASEVLETIKAYLRIPRKCKAELEAFINKRAELADKREKFSVNCEEWVFAEKHEEARNVQRERMNE</sequence>
<dbReference type="Proteomes" id="UP000015241">
    <property type="component" value="Unassembled WGS sequence"/>
</dbReference>
<organism evidence="1 2">
    <name type="scientific">Fomitopsis schrenkii</name>
    <name type="common">Brown rot fungus</name>
    <dbReference type="NCBI Taxonomy" id="2126942"/>
    <lineage>
        <taxon>Eukaryota</taxon>
        <taxon>Fungi</taxon>
        <taxon>Dikarya</taxon>
        <taxon>Basidiomycota</taxon>
        <taxon>Agaricomycotina</taxon>
        <taxon>Agaricomycetes</taxon>
        <taxon>Polyporales</taxon>
        <taxon>Fomitopsis</taxon>
    </lineage>
</organism>
<accession>S8FDQ2</accession>